<dbReference type="AlphaFoldDB" id="B7PR33"/>
<dbReference type="InterPro" id="IPR018114">
    <property type="entry name" value="TRYPSIN_HIS"/>
</dbReference>
<dbReference type="EnsemblMetazoa" id="ISCW005856-RA">
    <property type="protein sequence ID" value="ISCW005856-PA"/>
    <property type="gene ID" value="ISCW005856"/>
</dbReference>
<dbReference type="EMBL" id="ABJB010894652">
    <property type="status" value="NOT_ANNOTATED_CDS"/>
    <property type="molecule type" value="Genomic_DNA"/>
</dbReference>
<dbReference type="InParanoid" id="B7PR33"/>
<dbReference type="STRING" id="6945.B7PR33"/>
<dbReference type="InterPro" id="IPR043504">
    <property type="entry name" value="Peptidase_S1_PA_chymotrypsin"/>
</dbReference>
<protein>
    <recommendedName>
        <fullName evidence="2">Peptidase S1 domain-containing protein</fullName>
    </recommendedName>
</protein>
<evidence type="ECO:0000256" key="1">
    <source>
        <dbReference type="ARBA" id="ARBA00023157"/>
    </source>
</evidence>
<accession>B7PR33</accession>
<evidence type="ECO:0000313" key="4">
    <source>
        <dbReference type="EnsemblMetazoa" id="ISCW005856-PA"/>
    </source>
</evidence>
<feature type="non-terminal residue" evidence="3">
    <location>
        <position position="67"/>
    </location>
</feature>
<sequence length="67" mass="7600">LARHNWSCGRRQKTVVVSERIVNGTEAKHGDWPWVVGLYNKSSRTHFCGGVLISEWTVLTAAHCVMY</sequence>
<name>B7PR33_IXOSC</name>
<dbReference type="Pfam" id="PF00089">
    <property type="entry name" value="Trypsin"/>
    <property type="match status" value="1"/>
</dbReference>
<dbReference type="EMBL" id="DS769549">
    <property type="protein sequence ID" value="EEC09055.1"/>
    <property type="molecule type" value="Genomic_DNA"/>
</dbReference>
<dbReference type="PROSITE" id="PS00134">
    <property type="entry name" value="TRYPSIN_HIS"/>
    <property type="match status" value="1"/>
</dbReference>
<reference evidence="3 5" key="1">
    <citation type="submission" date="2008-03" db="EMBL/GenBank/DDBJ databases">
        <title>Annotation of Ixodes scapularis.</title>
        <authorList>
            <consortium name="Ixodes scapularis Genome Project Consortium"/>
            <person name="Caler E."/>
            <person name="Hannick L.I."/>
            <person name="Bidwell S."/>
            <person name="Joardar V."/>
            <person name="Thiagarajan M."/>
            <person name="Amedeo P."/>
            <person name="Galinsky K.J."/>
            <person name="Schobel S."/>
            <person name="Inman J."/>
            <person name="Hostetler J."/>
            <person name="Miller J."/>
            <person name="Hammond M."/>
            <person name="Megy K."/>
            <person name="Lawson D."/>
            <person name="Kodira C."/>
            <person name="Sutton G."/>
            <person name="Meyer J."/>
            <person name="Hill C.A."/>
            <person name="Birren B."/>
            <person name="Nene V."/>
            <person name="Collins F."/>
            <person name="Alarcon-Chaidez F."/>
            <person name="Wikel S."/>
            <person name="Strausberg R."/>
        </authorList>
    </citation>
    <scope>NUCLEOTIDE SEQUENCE [LARGE SCALE GENOMIC DNA]</scope>
    <source>
        <strain evidence="5">Wikel</strain>
        <strain evidence="3">Wikel colony</strain>
    </source>
</reference>
<dbReference type="PaxDb" id="6945-B7PR33"/>
<dbReference type="InterPro" id="IPR001254">
    <property type="entry name" value="Trypsin_dom"/>
</dbReference>
<dbReference type="SUPFAM" id="SSF50494">
    <property type="entry name" value="Trypsin-like serine proteases"/>
    <property type="match status" value="1"/>
</dbReference>
<dbReference type="Proteomes" id="UP000001555">
    <property type="component" value="Unassembled WGS sequence"/>
</dbReference>
<dbReference type="PANTHER" id="PTHR24252:SF7">
    <property type="entry name" value="HYALIN"/>
    <property type="match status" value="1"/>
</dbReference>
<dbReference type="Gene3D" id="2.40.10.10">
    <property type="entry name" value="Trypsin-like serine proteases"/>
    <property type="match status" value="1"/>
</dbReference>
<dbReference type="InterPro" id="IPR009003">
    <property type="entry name" value="Peptidase_S1_PA"/>
</dbReference>
<gene>
    <name evidence="3" type="ORF">IscW_ISCW005856</name>
</gene>
<organism>
    <name type="scientific">Ixodes scapularis</name>
    <name type="common">Black-legged tick</name>
    <name type="synonym">Deer tick</name>
    <dbReference type="NCBI Taxonomy" id="6945"/>
    <lineage>
        <taxon>Eukaryota</taxon>
        <taxon>Metazoa</taxon>
        <taxon>Ecdysozoa</taxon>
        <taxon>Arthropoda</taxon>
        <taxon>Chelicerata</taxon>
        <taxon>Arachnida</taxon>
        <taxon>Acari</taxon>
        <taxon>Parasitiformes</taxon>
        <taxon>Ixodida</taxon>
        <taxon>Ixodoidea</taxon>
        <taxon>Ixodidae</taxon>
        <taxon>Ixodinae</taxon>
        <taxon>Ixodes</taxon>
    </lineage>
</organism>
<evidence type="ECO:0000313" key="5">
    <source>
        <dbReference type="Proteomes" id="UP000001555"/>
    </source>
</evidence>
<proteinExistence type="predicted"/>
<keyword evidence="5" id="KW-1185">Reference proteome</keyword>
<keyword evidence="1" id="KW-1015">Disulfide bond</keyword>
<dbReference type="GO" id="GO:0006508">
    <property type="term" value="P:proteolysis"/>
    <property type="evidence" value="ECO:0007669"/>
    <property type="project" value="InterPro"/>
</dbReference>
<dbReference type="VEuPathDB" id="VectorBase:ISCI005856"/>
<reference evidence="4" key="2">
    <citation type="submission" date="2020-05" db="UniProtKB">
        <authorList>
            <consortium name="EnsemblMetazoa"/>
        </authorList>
    </citation>
    <scope>IDENTIFICATION</scope>
    <source>
        <strain evidence="4">wikel</strain>
    </source>
</reference>
<dbReference type="PANTHER" id="PTHR24252">
    <property type="entry name" value="ACROSIN-RELATED"/>
    <property type="match status" value="1"/>
</dbReference>
<evidence type="ECO:0000313" key="3">
    <source>
        <dbReference type="EMBL" id="EEC09055.1"/>
    </source>
</evidence>
<dbReference type="HOGENOM" id="CLU_163459_4_1_1"/>
<feature type="non-terminal residue" evidence="3">
    <location>
        <position position="1"/>
    </location>
</feature>
<dbReference type="VEuPathDB" id="VectorBase:ISCW005856"/>
<feature type="domain" description="Peptidase S1" evidence="2">
    <location>
        <begin position="21"/>
        <end position="65"/>
    </location>
</feature>
<dbReference type="GO" id="GO:0004252">
    <property type="term" value="F:serine-type endopeptidase activity"/>
    <property type="evidence" value="ECO:0007669"/>
    <property type="project" value="InterPro"/>
</dbReference>
<evidence type="ECO:0000259" key="2">
    <source>
        <dbReference type="Pfam" id="PF00089"/>
    </source>
</evidence>